<sequence>MWKIPSGIKFSLFPSSLCNACEYSSGGKKPSISVLLRFWKSSLYANWCCIKIPVELSPKSTIPSVSVAKISIGFFLETMLH</sequence>
<dbReference type="EMBL" id="BMAO01014252">
    <property type="protein sequence ID" value="GFQ93807.1"/>
    <property type="molecule type" value="Genomic_DNA"/>
</dbReference>
<accession>A0A8X6G256</accession>
<name>A0A8X6G256_TRICU</name>
<organism evidence="1 2">
    <name type="scientific">Trichonephila clavata</name>
    <name type="common">Joro spider</name>
    <name type="synonym">Nephila clavata</name>
    <dbReference type="NCBI Taxonomy" id="2740835"/>
    <lineage>
        <taxon>Eukaryota</taxon>
        <taxon>Metazoa</taxon>
        <taxon>Ecdysozoa</taxon>
        <taxon>Arthropoda</taxon>
        <taxon>Chelicerata</taxon>
        <taxon>Arachnida</taxon>
        <taxon>Araneae</taxon>
        <taxon>Araneomorphae</taxon>
        <taxon>Entelegynae</taxon>
        <taxon>Araneoidea</taxon>
        <taxon>Nephilidae</taxon>
        <taxon>Trichonephila</taxon>
    </lineage>
</organism>
<dbReference type="Proteomes" id="UP000887116">
    <property type="component" value="Unassembled WGS sequence"/>
</dbReference>
<protein>
    <submittedName>
        <fullName evidence="1">Uncharacterized protein</fullName>
    </submittedName>
</protein>
<comment type="caution">
    <text evidence="1">The sequence shown here is derived from an EMBL/GenBank/DDBJ whole genome shotgun (WGS) entry which is preliminary data.</text>
</comment>
<evidence type="ECO:0000313" key="2">
    <source>
        <dbReference type="Proteomes" id="UP000887116"/>
    </source>
</evidence>
<reference evidence="1" key="1">
    <citation type="submission" date="2020-07" db="EMBL/GenBank/DDBJ databases">
        <title>Multicomponent nature underlies the extraordinary mechanical properties of spider dragline silk.</title>
        <authorList>
            <person name="Kono N."/>
            <person name="Nakamura H."/>
            <person name="Mori M."/>
            <person name="Yoshida Y."/>
            <person name="Ohtoshi R."/>
            <person name="Malay A.D."/>
            <person name="Moran D.A.P."/>
            <person name="Tomita M."/>
            <person name="Numata K."/>
            <person name="Arakawa K."/>
        </authorList>
    </citation>
    <scope>NUCLEOTIDE SEQUENCE</scope>
</reference>
<evidence type="ECO:0000313" key="1">
    <source>
        <dbReference type="EMBL" id="GFQ93807.1"/>
    </source>
</evidence>
<keyword evidence="2" id="KW-1185">Reference proteome</keyword>
<dbReference type="AlphaFoldDB" id="A0A8X6G256"/>
<gene>
    <name evidence="1" type="ORF">TNCT_58351</name>
</gene>
<proteinExistence type="predicted"/>